<organism evidence="5 6">
    <name type="scientific">Plakobranchus ocellatus</name>
    <dbReference type="NCBI Taxonomy" id="259542"/>
    <lineage>
        <taxon>Eukaryota</taxon>
        <taxon>Metazoa</taxon>
        <taxon>Spiralia</taxon>
        <taxon>Lophotrochozoa</taxon>
        <taxon>Mollusca</taxon>
        <taxon>Gastropoda</taxon>
        <taxon>Heterobranchia</taxon>
        <taxon>Euthyneura</taxon>
        <taxon>Panpulmonata</taxon>
        <taxon>Sacoglossa</taxon>
        <taxon>Placobranchoidea</taxon>
        <taxon>Plakobranchidae</taxon>
        <taxon>Plakobranchus</taxon>
    </lineage>
</organism>
<evidence type="ECO:0000313" key="6">
    <source>
        <dbReference type="Proteomes" id="UP000735302"/>
    </source>
</evidence>
<evidence type="ECO:0000259" key="4">
    <source>
        <dbReference type="Pfam" id="PF08241"/>
    </source>
</evidence>
<gene>
    <name evidence="5" type="ORF">PoB_006355900</name>
</gene>
<dbReference type="Pfam" id="PF08241">
    <property type="entry name" value="Methyltransf_11"/>
    <property type="match status" value="1"/>
</dbReference>
<dbReference type="Proteomes" id="UP000735302">
    <property type="component" value="Unassembled WGS sequence"/>
</dbReference>
<comment type="similarity">
    <text evidence="1">Belongs to the methyltransferase superfamily.</text>
</comment>
<evidence type="ECO:0000256" key="2">
    <source>
        <dbReference type="ARBA" id="ARBA00022603"/>
    </source>
</evidence>
<evidence type="ECO:0000256" key="3">
    <source>
        <dbReference type="ARBA" id="ARBA00022679"/>
    </source>
</evidence>
<evidence type="ECO:0000256" key="1">
    <source>
        <dbReference type="ARBA" id="ARBA00008361"/>
    </source>
</evidence>
<dbReference type="Gene3D" id="3.40.50.150">
    <property type="entry name" value="Vaccinia Virus protein VP39"/>
    <property type="match status" value="1"/>
</dbReference>
<comment type="caution">
    <text evidence="5">The sequence shown here is derived from an EMBL/GenBank/DDBJ whole genome shotgun (WGS) entry which is preliminary data.</text>
</comment>
<reference evidence="5 6" key="1">
    <citation type="journal article" date="2021" name="Elife">
        <title>Chloroplast acquisition without the gene transfer in kleptoplastic sea slugs, Plakobranchus ocellatus.</title>
        <authorList>
            <person name="Maeda T."/>
            <person name="Takahashi S."/>
            <person name="Yoshida T."/>
            <person name="Shimamura S."/>
            <person name="Takaki Y."/>
            <person name="Nagai Y."/>
            <person name="Toyoda A."/>
            <person name="Suzuki Y."/>
            <person name="Arimoto A."/>
            <person name="Ishii H."/>
            <person name="Satoh N."/>
            <person name="Nishiyama T."/>
            <person name="Hasebe M."/>
            <person name="Maruyama T."/>
            <person name="Minagawa J."/>
            <person name="Obokata J."/>
            <person name="Shigenobu S."/>
        </authorList>
    </citation>
    <scope>NUCLEOTIDE SEQUENCE [LARGE SCALE GENOMIC DNA]</scope>
</reference>
<dbReference type="GO" id="GO:0008757">
    <property type="term" value="F:S-adenosylmethionine-dependent methyltransferase activity"/>
    <property type="evidence" value="ECO:0007669"/>
    <property type="project" value="InterPro"/>
</dbReference>
<name>A0AAV4CYZ2_9GAST</name>
<dbReference type="SUPFAM" id="SSF53335">
    <property type="entry name" value="S-adenosyl-L-methionine-dependent methyltransferases"/>
    <property type="match status" value="1"/>
</dbReference>
<feature type="domain" description="Methyltransferase type 11" evidence="4">
    <location>
        <begin position="50"/>
        <end position="140"/>
    </location>
</feature>
<protein>
    <submittedName>
        <fullName evidence="5">Trans-aconitate 2-methyltransferase</fullName>
    </submittedName>
</protein>
<dbReference type="InterPro" id="IPR029063">
    <property type="entry name" value="SAM-dependent_MTases_sf"/>
</dbReference>
<dbReference type="CDD" id="cd02440">
    <property type="entry name" value="AdoMet_MTases"/>
    <property type="match status" value="1"/>
</dbReference>
<keyword evidence="3" id="KW-0808">Transferase</keyword>
<dbReference type="AlphaFoldDB" id="A0AAV4CYZ2"/>
<dbReference type="InterPro" id="IPR013216">
    <property type="entry name" value="Methyltransf_11"/>
</dbReference>
<evidence type="ECO:0000313" key="5">
    <source>
        <dbReference type="EMBL" id="GFO37054.1"/>
    </source>
</evidence>
<dbReference type="PANTHER" id="PTHR44942:SF4">
    <property type="entry name" value="METHYLTRANSFERASE TYPE 11 DOMAIN-CONTAINING PROTEIN"/>
    <property type="match status" value="1"/>
</dbReference>
<keyword evidence="2" id="KW-0489">Methyltransferase</keyword>
<sequence>MANAEIKCNRFSSVEQTKAYVKYRPRYSDELFKVIVDYCKETISDLNVAVDVGCGPGTSTVGFVKYFKKVIGVDASEFQVAGAPKDIPNLEFRQGFSDKLPFVESGTVDLFCSGESFHLMPQQETFAEADRVLRPGGTLALFGYHFINAVNPDIKMVLQKPIPSLCSRSGLQYLQSVNSISFNSYSGLQYLQSVNSNSFTAILGYNIYSQSIPTPSTVILGYNIYSQSILSPSTVILGYNIYSQSILSLSTVILGYNIYCQSIPSPSKVIRGYNIYSQSIPSPSKVILVYNIYNHPTVTPSP</sequence>
<keyword evidence="6" id="KW-1185">Reference proteome</keyword>
<dbReference type="InterPro" id="IPR051052">
    <property type="entry name" value="Diverse_substrate_MTase"/>
</dbReference>
<dbReference type="EMBL" id="BLXT01007171">
    <property type="protein sequence ID" value="GFO37054.1"/>
    <property type="molecule type" value="Genomic_DNA"/>
</dbReference>
<dbReference type="GO" id="GO:0032259">
    <property type="term" value="P:methylation"/>
    <property type="evidence" value="ECO:0007669"/>
    <property type="project" value="UniProtKB-KW"/>
</dbReference>
<proteinExistence type="inferred from homology"/>
<dbReference type="PANTHER" id="PTHR44942">
    <property type="entry name" value="METHYLTRANSF_11 DOMAIN-CONTAINING PROTEIN"/>
    <property type="match status" value="1"/>
</dbReference>
<accession>A0AAV4CYZ2</accession>